<evidence type="ECO:0000313" key="2">
    <source>
        <dbReference type="Proteomes" id="UP000005959"/>
    </source>
</evidence>
<name>G9YBD5_HAFAL</name>
<accession>G9YBD5</accession>
<sequence length="74" mass="8472">HDMTAEQDNAIRNVARRCNEAMKSAIKSAPKKTNIDTITRPILLSYYETIEPMGISFLRFLWVIGVLNGQFEDK</sequence>
<reference evidence="1 2" key="1">
    <citation type="submission" date="2011-08" db="EMBL/GenBank/DDBJ databases">
        <authorList>
            <person name="Weinstock G."/>
            <person name="Sodergren E."/>
            <person name="Clifton S."/>
            <person name="Fulton L."/>
            <person name="Fulton B."/>
            <person name="Courtney L."/>
            <person name="Fronick C."/>
            <person name="Harrison M."/>
            <person name="Strong C."/>
            <person name="Farmer C."/>
            <person name="Delahaunty K."/>
            <person name="Markovic C."/>
            <person name="Hall O."/>
            <person name="Minx P."/>
            <person name="Tomlinson C."/>
            <person name="Mitreva M."/>
            <person name="Hou S."/>
            <person name="Chen J."/>
            <person name="Wollam A."/>
            <person name="Pepin K.H."/>
            <person name="Johnson M."/>
            <person name="Bhonagiri V."/>
            <person name="Zhang X."/>
            <person name="Suruliraj S."/>
            <person name="Warren W."/>
            <person name="Chinwalla A."/>
            <person name="Mardis E.R."/>
            <person name="Wilson R.K."/>
        </authorList>
    </citation>
    <scope>NUCLEOTIDE SEQUENCE [LARGE SCALE GENOMIC DNA]</scope>
    <source>
        <strain evidence="1 2">ATCC 51873</strain>
    </source>
</reference>
<protein>
    <submittedName>
        <fullName evidence="1">Uncharacterized protein</fullName>
    </submittedName>
</protein>
<feature type="non-terminal residue" evidence="1">
    <location>
        <position position="1"/>
    </location>
</feature>
<dbReference type="HOGENOM" id="CLU_2676848_0_0_6"/>
<dbReference type="RefSeq" id="WP_004847728.1">
    <property type="nucleotide sequence ID" value="NZ_JH417548.1"/>
</dbReference>
<proteinExistence type="predicted"/>
<organism evidence="1 2">
    <name type="scientific">Hafnia alvei ATCC 51873</name>
    <dbReference type="NCBI Taxonomy" id="1002364"/>
    <lineage>
        <taxon>Bacteria</taxon>
        <taxon>Pseudomonadati</taxon>
        <taxon>Pseudomonadota</taxon>
        <taxon>Gammaproteobacteria</taxon>
        <taxon>Enterobacterales</taxon>
        <taxon>Hafniaceae</taxon>
        <taxon>Hafnia</taxon>
    </lineage>
</organism>
<gene>
    <name evidence="1" type="ORF">HMPREF0454_03914</name>
</gene>
<dbReference type="EMBL" id="AGCI01000092">
    <property type="protein sequence ID" value="EHM39575.1"/>
    <property type="molecule type" value="Genomic_DNA"/>
</dbReference>
<comment type="caution">
    <text evidence="1">The sequence shown here is derived from an EMBL/GenBank/DDBJ whole genome shotgun (WGS) entry which is preliminary data.</text>
</comment>
<dbReference type="AlphaFoldDB" id="G9YBD5"/>
<dbReference type="Proteomes" id="UP000005959">
    <property type="component" value="Unassembled WGS sequence"/>
</dbReference>
<evidence type="ECO:0000313" key="1">
    <source>
        <dbReference type="EMBL" id="EHM39575.1"/>
    </source>
</evidence>